<evidence type="ECO:0000259" key="3">
    <source>
        <dbReference type="SMART" id="SM00776"/>
    </source>
</evidence>
<feature type="domain" description="Glycosyl hydrolase family 98 putative carbohydrate-binding module" evidence="3">
    <location>
        <begin position="1120"/>
        <end position="1265"/>
    </location>
</feature>
<dbReference type="SUPFAM" id="SSF49785">
    <property type="entry name" value="Galactose-binding domain-like"/>
    <property type="match status" value="1"/>
</dbReference>
<reference evidence="4 5" key="1">
    <citation type="submission" date="2020-10" db="EMBL/GenBank/DDBJ databases">
        <title>Sequencing the genomes of 1000 actinobacteria strains.</title>
        <authorList>
            <person name="Klenk H.-P."/>
        </authorList>
    </citation>
    <scope>NUCLEOTIDE SEQUENCE [LARGE SCALE GENOMIC DNA]</scope>
    <source>
        <strain evidence="4 5">DSM 43748</strain>
    </source>
</reference>
<protein>
    <submittedName>
        <fullName evidence="4">Endo-alpha-N-acetylgalactosaminidase</fullName>
        <ecNumber evidence="4">3.2.1.97</ecNumber>
    </submittedName>
</protein>
<dbReference type="Pfam" id="PF08305">
    <property type="entry name" value="NPCBM"/>
    <property type="match status" value="1"/>
</dbReference>
<evidence type="ECO:0000313" key="4">
    <source>
        <dbReference type="EMBL" id="MBE1561359.1"/>
    </source>
</evidence>
<name>A0ABR9KHA4_9ACTN</name>
<dbReference type="Pfam" id="PF18080">
    <property type="entry name" value="Gal_mutarotas_3"/>
    <property type="match status" value="1"/>
</dbReference>
<dbReference type="Proteomes" id="UP000661607">
    <property type="component" value="Unassembled WGS sequence"/>
</dbReference>
<dbReference type="Pfam" id="PF12905">
    <property type="entry name" value="Glyco_hydro_101"/>
    <property type="match status" value="1"/>
</dbReference>
<dbReference type="Gene3D" id="3.20.20.80">
    <property type="entry name" value="Glycosidases"/>
    <property type="match status" value="1"/>
</dbReference>
<dbReference type="CDD" id="cd14244">
    <property type="entry name" value="GH_101_like"/>
    <property type="match status" value="1"/>
</dbReference>
<dbReference type="InterPro" id="IPR008979">
    <property type="entry name" value="Galactose-bd-like_sf"/>
</dbReference>
<evidence type="ECO:0000256" key="1">
    <source>
        <dbReference type="SAM" id="MobiDB-lite"/>
    </source>
</evidence>
<dbReference type="InterPro" id="IPR035364">
    <property type="entry name" value="Beta_sandwich_GH101"/>
</dbReference>
<dbReference type="InterPro" id="IPR040502">
    <property type="entry name" value="GH101_dom-6"/>
</dbReference>
<comment type="caution">
    <text evidence="4">The sequence shown here is derived from an EMBL/GenBank/DDBJ whole genome shotgun (WGS) entry which is preliminary data.</text>
</comment>
<dbReference type="InterPro" id="IPR014718">
    <property type="entry name" value="GH-type_carb-bd"/>
</dbReference>
<dbReference type="RefSeq" id="WP_318781847.1">
    <property type="nucleotide sequence ID" value="NZ_BAAASY010000012.1"/>
</dbReference>
<dbReference type="InterPro" id="IPR025706">
    <property type="entry name" value="Endoa_GalNAc"/>
</dbReference>
<dbReference type="Gene3D" id="2.70.98.10">
    <property type="match status" value="1"/>
</dbReference>
<feature type="chain" id="PRO_5046622063" evidence="2">
    <location>
        <begin position="26"/>
        <end position="1266"/>
    </location>
</feature>
<dbReference type="InterPro" id="IPR049314">
    <property type="entry name" value="GH101_dom-5"/>
</dbReference>
<dbReference type="InterPro" id="IPR040633">
    <property type="entry name" value="Gal_mutarotas_3"/>
</dbReference>
<dbReference type="Gene3D" id="2.60.40.1180">
    <property type="entry name" value="Golgi alpha-mannosidase II"/>
    <property type="match status" value="1"/>
</dbReference>
<evidence type="ECO:0000313" key="5">
    <source>
        <dbReference type="Proteomes" id="UP000661607"/>
    </source>
</evidence>
<dbReference type="SMART" id="SM00776">
    <property type="entry name" value="NPCBM"/>
    <property type="match status" value="1"/>
</dbReference>
<dbReference type="EMBL" id="JADBEF010000001">
    <property type="protein sequence ID" value="MBE1561359.1"/>
    <property type="molecule type" value="Genomic_DNA"/>
</dbReference>
<proteinExistence type="predicted"/>
<feature type="region of interest" description="Disordered" evidence="1">
    <location>
        <begin position="1139"/>
        <end position="1162"/>
    </location>
</feature>
<feature type="signal peptide" evidence="2">
    <location>
        <begin position="1"/>
        <end position="25"/>
    </location>
</feature>
<dbReference type="Gene3D" id="2.60.120.1060">
    <property type="entry name" value="NPCBM/NEW2 domain"/>
    <property type="match status" value="1"/>
</dbReference>
<gene>
    <name evidence="4" type="ORF">H4W81_004138</name>
</gene>
<dbReference type="InterPro" id="IPR018905">
    <property type="entry name" value="A-galactase_NEW3"/>
</dbReference>
<organism evidence="4 5">
    <name type="scientific">Nonomuraea africana</name>
    <dbReference type="NCBI Taxonomy" id="46171"/>
    <lineage>
        <taxon>Bacteria</taxon>
        <taxon>Bacillati</taxon>
        <taxon>Actinomycetota</taxon>
        <taxon>Actinomycetes</taxon>
        <taxon>Streptosporangiales</taxon>
        <taxon>Streptosporangiaceae</taxon>
        <taxon>Nonomuraea</taxon>
    </lineage>
</organism>
<keyword evidence="4" id="KW-0378">Hydrolase</keyword>
<keyword evidence="5" id="KW-1185">Reference proteome</keyword>
<sequence>MLKRSLALSGFLALAALVAANPALADPPVPPAATGAPSAAAGAITISSAALTVELDPAFPRVLRYVAGGAVMGGSVAPVTQVSLNGRPYAVTGTPAGADGRTARYKLTFADLPGVEMDASIGVENLVTTFRIDAIRDTDAFRVATIDIPGHDLVSVGSDQQGAATAFTKLDSNRTRTADRFAQVTAATPADPAPVGATYAIVNTAGLAASIESNSTYDKPSGQSGVDGARFWRQARKLPDGTTRVGVWSGQWTYRGEGAPFTSELPWAKVVITPDANGDAVVDWQDGAIAFREIGVKALGADLTKDRVVTHIPFNFASQATHPFLRTLDDVKRISLATDGLGQLALLKGYQSEGHDSAHPDYGGNYNTRAGGLKDLNRLLRAGKDWGATFGVHVNATEAYGEARAFDEKLADKNARGWDWLNQSYYINQRYDLTSGNLAKRFGQLREETDPNLAMLYLDVYYTHGWIADQTLAELREQGWQVSSEWSYKLERSSLWSHWATDESYGGVTDKGLNSQIIRFIRNQEKDVWNPDPILGNARIEEFEGWTGENDWHRFYRNIWENNLPAKFMQQQPIMKWAPGEIRLAGGVRGTTTGGRRELFVGERKVLDGATYLLPWQGKYYHYNPAGGTTTWDVPEAGLRVYKLTDQGRVEAGEVTAVDGKVTLNAEAGVPYVLFPGEPAKQDRPQWGEGSGIVDPGFNADDLRKWETTGQVSIDRSATGQRVALLATGSPASIEQNLKELVPGRSYTASAWIEVEPGKARRTVLEIDGPKGLREQVAFERSTARNHVAADEKHGTSFQRVKIPFTATKDHATIRLRAGEGDGAVRVDDFRLVAIEPTGPVEGFERVDQGWGPFVKGDAGGSTDPRTHLIRKNAPYTQKGWNGKAVDDVLDGEWSLKAHEERRGLVYRTAPFTTRFEPGHAYEVSFDYQAALPGTYAWVTGYDKNGQSVEIRQRPIEQRTTTTRFTERLVAGCGDVWVGLRSLQAERDGADLILDNFTVKDLGVSDEQLACASLSVQPAAEVFEPGIANDLTTTFTNLEDMAATDVRVAVTVPQGWTLAGESASPSVAPGQRLATIWKVTPPIDAAYQSYPITAKLTYTVGGVTKTLDGSASVRTMPPPPATDVHVSDIDWISAANGWGPVERDQSNGEQGQGDGRPITIGGRSFAKGLGTHAPATVRYFLGGRCTGLSAWVGVDDAQATRGSVQFTIKADGRTVAQSPVLRAADAAHELKADLTGARYVELVVGDGGDGNGNDHADWGDARLSCR</sequence>
<keyword evidence="2" id="KW-0732">Signal</keyword>
<accession>A0ABR9KHA4</accession>
<dbReference type="Pfam" id="PF21466">
    <property type="entry name" value="GH101_dom-5"/>
    <property type="match status" value="1"/>
</dbReference>
<dbReference type="Pfam" id="PF17974">
    <property type="entry name" value="GalBD_like"/>
    <property type="match status" value="1"/>
</dbReference>
<dbReference type="Pfam" id="PF17451">
    <property type="entry name" value="Glyco_hyd_101C"/>
    <property type="match status" value="1"/>
</dbReference>
<evidence type="ECO:0000256" key="2">
    <source>
        <dbReference type="SAM" id="SignalP"/>
    </source>
</evidence>
<dbReference type="GO" id="GO:0033926">
    <property type="term" value="F:endo-alpha-N-acetylgalactosaminidase activity"/>
    <property type="evidence" value="ECO:0007669"/>
    <property type="project" value="UniProtKB-EC"/>
</dbReference>
<keyword evidence="4" id="KW-0326">Glycosidase</keyword>
<dbReference type="Pfam" id="PF10633">
    <property type="entry name" value="NPCBM_assoc"/>
    <property type="match status" value="1"/>
</dbReference>
<dbReference type="Gene3D" id="2.60.40.10">
    <property type="entry name" value="Immunoglobulins"/>
    <property type="match status" value="1"/>
</dbReference>
<dbReference type="EC" id="3.2.1.97" evidence="4"/>
<dbReference type="InterPro" id="IPR038637">
    <property type="entry name" value="NPCBM_sf"/>
</dbReference>
<dbReference type="InterPro" id="IPR013783">
    <property type="entry name" value="Ig-like_fold"/>
</dbReference>
<dbReference type="Gene3D" id="2.60.120.260">
    <property type="entry name" value="Galactose-binding domain-like"/>
    <property type="match status" value="2"/>
</dbReference>
<dbReference type="InterPro" id="IPR013780">
    <property type="entry name" value="Glyco_hydro_b"/>
</dbReference>
<dbReference type="InterPro" id="IPR013222">
    <property type="entry name" value="Glyco_hyd_98_carb-bd"/>
</dbReference>